<proteinExistence type="predicted"/>
<protein>
    <submittedName>
        <fullName evidence="1">Uncharacterized protein</fullName>
    </submittedName>
</protein>
<name>A0ABQ5MP93_9FLAO</name>
<dbReference type="PANTHER" id="PTHR21180">
    <property type="entry name" value="ENDONUCLEASE/EXONUCLEASE/PHOSPHATASE FAMILY DOMAIN-CONTAINING PROTEIN 1"/>
    <property type="match status" value="1"/>
</dbReference>
<sequence length="268" mass="30758">MVIQAIYFVVKFTGVSNAYNEEASLEVNGFIDSLILKEQQKKYTIQPFNPNYITDAKGYTLGMSVEEIDRLLSFRESNSFVNSAKEFQEVTQVSNKWLDSISPYFKFPEWTQKKSALSTKETNTIVLDFSESNEKKMDINQASEEDLIAVKGIGKVLAERIITYRVKLHGFSLDDQLYEVWGIDEPTISKVLETFTVISSPAIEKVNLNTISLKRLTENPYLTYKTAKSILKFRSSHGNITTFEELLNAQIITEKQFSRLPLYFYLTN</sequence>
<evidence type="ECO:0000313" key="2">
    <source>
        <dbReference type="Proteomes" id="UP001143543"/>
    </source>
</evidence>
<dbReference type="EMBL" id="BRVO01000005">
    <property type="protein sequence ID" value="GLB50930.1"/>
    <property type="molecule type" value="Genomic_DNA"/>
</dbReference>
<dbReference type="Proteomes" id="UP001143543">
    <property type="component" value="Unassembled WGS sequence"/>
</dbReference>
<gene>
    <name evidence="1" type="ORF">Y10_32980</name>
</gene>
<dbReference type="InterPro" id="IPR010994">
    <property type="entry name" value="RuvA_2-like"/>
</dbReference>
<evidence type="ECO:0000313" key="1">
    <source>
        <dbReference type="EMBL" id="GLB50930.1"/>
    </source>
</evidence>
<dbReference type="Pfam" id="PF12836">
    <property type="entry name" value="HHH_3"/>
    <property type="match status" value="2"/>
</dbReference>
<dbReference type="PANTHER" id="PTHR21180:SF32">
    <property type="entry name" value="ENDONUCLEASE_EXONUCLEASE_PHOSPHATASE FAMILY DOMAIN-CONTAINING PROTEIN 1"/>
    <property type="match status" value="1"/>
</dbReference>
<keyword evidence="2" id="KW-1185">Reference proteome</keyword>
<dbReference type="SUPFAM" id="SSF47781">
    <property type="entry name" value="RuvA domain 2-like"/>
    <property type="match status" value="2"/>
</dbReference>
<accession>A0ABQ5MP93</accession>
<organism evidence="1 2">
    <name type="scientific">Neptunitalea lumnitzerae</name>
    <dbReference type="NCBI Taxonomy" id="2965509"/>
    <lineage>
        <taxon>Bacteria</taxon>
        <taxon>Pseudomonadati</taxon>
        <taxon>Bacteroidota</taxon>
        <taxon>Flavobacteriia</taxon>
        <taxon>Flavobacteriales</taxon>
        <taxon>Flavobacteriaceae</taxon>
        <taxon>Neptunitalea</taxon>
    </lineage>
</organism>
<dbReference type="InterPro" id="IPR051675">
    <property type="entry name" value="Endo/Exo/Phosphatase_dom_1"/>
</dbReference>
<comment type="caution">
    <text evidence="1">The sequence shown here is derived from an EMBL/GenBank/DDBJ whole genome shotgun (WGS) entry which is preliminary data.</text>
</comment>
<dbReference type="Gene3D" id="1.10.150.280">
    <property type="entry name" value="AF1531-like domain"/>
    <property type="match status" value="2"/>
</dbReference>
<reference evidence="1" key="1">
    <citation type="submission" date="2022-07" db="EMBL/GenBank/DDBJ databases">
        <title>Taxonomy of Novel Oxalotrophic and Methylotrophic Bacteria.</title>
        <authorList>
            <person name="Sahin N."/>
            <person name="Tani A."/>
        </authorList>
    </citation>
    <scope>NUCLEOTIDE SEQUENCE</scope>
    <source>
        <strain evidence="1">Y10</strain>
    </source>
</reference>